<gene>
    <name evidence="1" type="ORF">Golob_021566</name>
</gene>
<keyword evidence="2" id="KW-1185">Reference proteome</keyword>
<protein>
    <submittedName>
        <fullName evidence="1">Uncharacterized protein</fullName>
    </submittedName>
</protein>
<comment type="caution">
    <text evidence="1">The sequence shown here is derived from an EMBL/GenBank/DDBJ whole genome shotgun (WGS) entry which is preliminary data.</text>
</comment>
<organism evidence="1 2">
    <name type="scientific">Gossypium lobatum</name>
    <dbReference type="NCBI Taxonomy" id="34289"/>
    <lineage>
        <taxon>Eukaryota</taxon>
        <taxon>Viridiplantae</taxon>
        <taxon>Streptophyta</taxon>
        <taxon>Embryophyta</taxon>
        <taxon>Tracheophyta</taxon>
        <taxon>Spermatophyta</taxon>
        <taxon>Magnoliopsida</taxon>
        <taxon>eudicotyledons</taxon>
        <taxon>Gunneridae</taxon>
        <taxon>Pentapetalae</taxon>
        <taxon>rosids</taxon>
        <taxon>malvids</taxon>
        <taxon>Malvales</taxon>
        <taxon>Malvaceae</taxon>
        <taxon>Malvoideae</taxon>
        <taxon>Gossypium</taxon>
    </lineage>
</organism>
<evidence type="ECO:0000313" key="1">
    <source>
        <dbReference type="EMBL" id="MBA0550631.1"/>
    </source>
</evidence>
<dbReference type="EMBL" id="JABEZX010000002">
    <property type="protein sequence ID" value="MBA0550631.1"/>
    <property type="molecule type" value="Genomic_DNA"/>
</dbReference>
<name>A0A7J8LDY2_9ROSI</name>
<evidence type="ECO:0000313" key="2">
    <source>
        <dbReference type="Proteomes" id="UP000593572"/>
    </source>
</evidence>
<reference evidence="1 2" key="1">
    <citation type="journal article" date="2019" name="Genome Biol. Evol.">
        <title>Insights into the evolution of the New World diploid cottons (Gossypium, subgenus Houzingenia) based on genome sequencing.</title>
        <authorList>
            <person name="Grover C.E."/>
            <person name="Arick M.A. 2nd"/>
            <person name="Thrash A."/>
            <person name="Conover J.L."/>
            <person name="Sanders W.S."/>
            <person name="Peterson D.G."/>
            <person name="Frelichowski J.E."/>
            <person name="Scheffler J.A."/>
            <person name="Scheffler B.E."/>
            <person name="Wendel J.F."/>
        </authorList>
    </citation>
    <scope>NUCLEOTIDE SEQUENCE [LARGE SCALE GENOMIC DNA]</scope>
    <source>
        <strain evidence="1">157</strain>
        <tissue evidence="1">Leaf</tissue>
    </source>
</reference>
<accession>A0A7J8LDY2</accession>
<sequence length="28" mass="3310">MSWSPFYKNSMHLYGTMSLEILKVIYGI</sequence>
<dbReference type="AlphaFoldDB" id="A0A7J8LDY2"/>
<dbReference type="Proteomes" id="UP000593572">
    <property type="component" value="Unassembled WGS sequence"/>
</dbReference>
<proteinExistence type="predicted"/>